<feature type="region of interest" description="Disordered" evidence="1">
    <location>
        <begin position="40"/>
        <end position="60"/>
    </location>
</feature>
<organism evidence="2">
    <name type="scientific">Tanacetum cinerariifolium</name>
    <name type="common">Dalmatian daisy</name>
    <name type="synonym">Chrysanthemum cinerariifolium</name>
    <dbReference type="NCBI Taxonomy" id="118510"/>
    <lineage>
        <taxon>Eukaryota</taxon>
        <taxon>Viridiplantae</taxon>
        <taxon>Streptophyta</taxon>
        <taxon>Embryophyta</taxon>
        <taxon>Tracheophyta</taxon>
        <taxon>Spermatophyta</taxon>
        <taxon>Magnoliopsida</taxon>
        <taxon>eudicotyledons</taxon>
        <taxon>Gunneridae</taxon>
        <taxon>Pentapetalae</taxon>
        <taxon>asterids</taxon>
        <taxon>campanulids</taxon>
        <taxon>Asterales</taxon>
        <taxon>Asteraceae</taxon>
        <taxon>Asteroideae</taxon>
        <taxon>Anthemideae</taxon>
        <taxon>Anthemidinae</taxon>
        <taxon>Tanacetum</taxon>
    </lineage>
</organism>
<feature type="compositionally biased region" description="Basic and acidic residues" evidence="1">
    <location>
        <begin position="40"/>
        <end position="56"/>
    </location>
</feature>
<accession>A0A699HK40</accession>
<sequence length="196" mass="21722">MTKHPAFLPLLDMHPLSSTTLNHLLRIISQSLRVAATMKGDKISEKASTRSEKITRSETGGLQTRISLDASLVIECITLNDNTGVTESSGTKSANSSLENLFRSSVDENKSSNKESRSSEGNDADVDIGSSNDSNTILGVNREAQQVNALLTNEPERYKEKEKLFAKDITIKSEYYKKIKLFNDEISYLKSQAFDK</sequence>
<gene>
    <name evidence="2" type="ORF">Tci_403144</name>
</gene>
<feature type="compositionally biased region" description="Basic and acidic residues" evidence="1">
    <location>
        <begin position="105"/>
        <end position="120"/>
    </location>
</feature>
<comment type="caution">
    <text evidence="2">The sequence shown here is derived from an EMBL/GenBank/DDBJ whole genome shotgun (WGS) entry which is preliminary data.</text>
</comment>
<evidence type="ECO:0000313" key="2">
    <source>
        <dbReference type="EMBL" id="GEY31170.1"/>
    </source>
</evidence>
<proteinExistence type="predicted"/>
<reference evidence="2" key="1">
    <citation type="journal article" date="2019" name="Sci. Rep.">
        <title>Draft genome of Tanacetum cinerariifolium, the natural source of mosquito coil.</title>
        <authorList>
            <person name="Yamashiro T."/>
            <person name="Shiraishi A."/>
            <person name="Satake H."/>
            <person name="Nakayama K."/>
        </authorList>
    </citation>
    <scope>NUCLEOTIDE SEQUENCE</scope>
</reference>
<name>A0A699HK40_TANCI</name>
<feature type="region of interest" description="Disordered" evidence="1">
    <location>
        <begin position="104"/>
        <end position="139"/>
    </location>
</feature>
<feature type="compositionally biased region" description="Polar residues" evidence="1">
    <location>
        <begin position="129"/>
        <end position="139"/>
    </location>
</feature>
<dbReference type="EMBL" id="BKCJ010168136">
    <property type="protein sequence ID" value="GEY31170.1"/>
    <property type="molecule type" value="Genomic_DNA"/>
</dbReference>
<feature type="non-terminal residue" evidence="2">
    <location>
        <position position="196"/>
    </location>
</feature>
<dbReference type="AlphaFoldDB" id="A0A699HK40"/>
<evidence type="ECO:0000256" key="1">
    <source>
        <dbReference type="SAM" id="MobiDB-lite"/>
    </source>
</evidence>
<protein>
    <submittedName>
        <fullName evidence="2">Uncharacterized protein</fullName>
    </submittedName>
</protein>